<evidence type="ECO:0000313" key="3">
    <source>
        <dbReference type="EMBL" id="MBX00375.1"/>
    </source>
</evidence>
<keyword evidence="1" id="KW-0472">Membrane</keyword>
<name>A0A2P2K3T8_RHIMU</name>
<keyword evidence="2" id="KW-0732">Signal</keyword>
<sequence>MSCRRDSPAMYGPRAFGASLLAAALLLQSLVALVSARGSTRWQTLSGELLFRLQLSLARALFDCRIGFGFVCLVSFSGCFVFFEFFLLFCISEKVKKFDKMIIVLFFVS</sequence>
<evidence type="ECO:0000256" key="2">
    <source>
        <dbReference type="SAM" id="SignalP"/>
    </source>
</evidence>
<keyword evidence="1" id="KW-0812">Transmembrane</keyword>
<reference evidence="3" key="1">
    <citation type="submission" date="2018-02" db="EMBL/GenBank/DDBJ databases">
        <title>Rhizophora mucronata_Transcriptome.</title>
        <authorList>
            <person name="Meera S.P."/>
            <person name="Sreeshan A."/>
            <person name="Augustine A."/>
        </authorList>
    </citation>
    <scope>NUCLEOTIDE SEQUENCE</scope>
    <source>
        <tissue evidence="3">Leaf</tissue>
    </source>
</reference>
<feature type="chain" id="PRO_5015160211" evidence="2">
    <location>
        <begin position="37"/>
        <end position="109"/>
    </location>
</feature>
<dbReference type="EMBL" id="GGEC01019891">
    <property type="protein sequence ID" value="MBX00375.1"/>
    <property type="molecule type" value="Transcribed_RNA"/>
</dbReference>
<protein>
    <submittedName>
        <fullName evidence="3">Uncharacterized protein</fullName>
    </submittedName>
</protein>
<proteinExistence type="predicted"/>
<organism evidence="3">
    <name type="scientific">Rhizophora mucronata</name>
    <name type="common">Asiatic mangrove</name>
    <dbReference type="NCBI Taxonomy" id="61149"/>
    <lineage>
        <taxon>Eukaryota</taxon>
        <taxon>Viridiplantae</taxon>
        <taxon>Streptophyta</taxon>
        <taxon>Embryophyta</taxon>
        <taxon>Tracheophyta</taxon>
        <taxon>Spermatophyta</taxon>
        <taxon>Magnoliopsida</taxon>
        <taxon>eudicotyledons</taxon>
        <taxon>Gunneridae</taxon>
        <taxon>Pentapetalae</taxon>
        <taxon>rosids</taxon>
        <taxon>fabids</taxon>
        <taxon>Malpighiales</taxon>
        <taxon>Rhizophoraceae</taxon>
        <taxon>Rhizophora</taxon>
    </lineage>
</organism>
<feature type="signal peptide" evidence="2">
    <location>
        <begin position="1"/>
        <end position="36"/>
    </location>
</feature>
<feature type="transmembrane region" description="Helical" evidence="1">
    <location>
        <begin position="66"/>
        <end position="91"/>
    </location>
</feature>
<accession>A0A2P2K3T8</accession>
<evidence type="ECO:0000256" key="1">
    <source>
        <dbReference type="SAM" id="Phobius"/>
    </source>
</evidence>
<keyword evidence="1" id="KW-1133">Transmembrane helix</keyword>
<dbReference type="AlphaFoldDB" id="A0A2P2K3T8"/>